<evidence type="ECO:0000256" key="2">
    <source>
        <dbReference type="SAM" id="SignalP"/>
    </source>
</evidence>
<dbReference type="RefSeq" id="WP_111493483.1">
    <property type="nucleotide sequence ID" value="NZ_CP031264.1"/>
</dbReference>
<dbReference type="OrthoDB" id="4337295at2"/>
<name>A0A345SYS1_9ACTN</name>
<feature type="chain" id="PRO_5016955382" evidence="2">
    <location>
        <begin position="27"/>
        <end position="104"/>
    </location>
</feature>
<evidence type="ECO:0000313" key="4">
    <source>
        <dbReference type="Proteomes" id="UP000249340"/>
    </source>
</evidence>
<keyword evidence="2" id="KW-0732">Signal</keyword>
<feature type="compositionally biased region" description="Low complexity" evidence="1">
    <location>
        <begin position="35"/>
        <end position="47"/>
    </location>
</feature>
<accession>A0A345SYS1</accession>
<dbReference type="AlphaFoldDB" id="A0A345SYS1"/>
<reference evidence="4" key="1">
    <citation type="submission" date="2018-07" db="EMBL/GenBank/DDBJ databases">
        <title>Streptacidiphilus bronchialis DSM 106435 chromosome.</title>
        <authorList>
            <person name="Batra D."/>
            <person name="Gulvik C.A."/>
        </authorList>
    </citation>
    <scope>NUCLEOTIDE SEQUENCE [LARGE SCALE GENOMIC DNA]</scope>
    <source>
        <strain evidence="4">DSM 106435</strain>
    </source>
</reference>
<feature type="region of interest" description="Disordered" evidence="1">
    <location>
        <begin position="23"/>
        <end position="90"/>
    </location>
</feature>
<dbReference type="KEGG" id="stri:C7M71_017100"/>
<protein>
    <submittedName>
        <fullName evidence="3">Uncharacterized protein</fullName>
    </submittedName>
</protein>
<gene>
    <name evidence="3" type="ORF">C7M71_017100</name>
</gene>
<evidence type="ECO:0000313" key="3">
    <source>
        <dbReference type="EMBL" id="AXI78876.1"/>
    </source>
</evidence>
<organism evidence="3 4">
    <name type="scientific">Peterkaempfera bronchialis</name>
    <dbReference type="NCBI Taxonomy" id="2126346"/>
    <lineage>
        <taxon>Bacteria</taxon>
        <taxon>Bacillati</taxon>
        <taxon>Actinomycetota</taxon>
        <taxon>Actinomycetes</taxon>
        <taxon>Kitasatosporales</taxon>
        <taxon>Streptomycetaceae</taxon>
        <taxon>Peterkaempfera</taxon>
    </lineage>
</organism>
<dbReference type="EMBL" id="CP031264">
    <property type="protein sequence ID" value="AXI78876.1"/>
    <property type="molecule type" value="Genomic_DNA"/>
</dbReference>
<sequence>MSRFRALAALAVLGALVLAGAGTAQASNATDARRTSNGSVVSSTGSGNLVGRVHGNASGSQQTATGSAGSNQNNTSAATGRSGKVAAVQGNGNLAAHLHYPRLR</sequence>
<proteinExistence type="predicted"/>
<keyword evidence="4" id="KW-1185">Reference proteome</keyword>
<evidence type="ECO:0000256" key="1">
    <source>
        <dbReference type="SAM" id="MobiDB-lite"/>
    </source>
</evidence>
<feature type="compositionally biased region" description="Polar residues" evidence="1">
    <location>
        <begin position="57"/>
        <end position="79"/>
    </location>
</feature>
<feature type="signal peptide" evidence="2">
    <location>
        <begin position="1"/>
        <end position="26"/>
    </location>
</feature>
<dbReference type="Proteomes" id="UP000249340">
    <property type="component" value="Chromosome"/>
</dbReference>